<dbReference type="EMBL" id="JARKHX010000004">
    <property type="protein sequence ID" value="MDF4194855.1"/>
    <property type="molecule type" value="Genomic_DNA"/>
</dbReference>
<dbReference type="SUPFAM" id="SSF53335">
    <property type="entry name" value="S-adenosyl-L-methionine-dependent methyltransferases"/>
    <property type="match status" value="1"/>
</dbReference>
<evidence type="ECO:0000313" key="7">
    <source>
        <dbReference type="Proteomes" id="UP001222377"/>
    </source>
</evidence>
<protein>
    <recommendedName>
        <fullName evidence="4">Methyltransferase</fullName>
        <ecNumber evidence="4">2.1.1.-</ecNumber>
    </recommendedName>
</protein>
<dbReference type="InterPro" id="IPR029063">
    <property type="entry name" value="SAM-dependent_MTases_sf"/>
</dbReference>
<reference evidence="6" key="1">
    <citation type="submission" date="2023-02" db="EMBL/GenBank/DDBJ databases">
        <title>Draft Whole-Genome Sequences of Bacillus Strains of Potential Probiotic for Poultry.</title>
        <authorList>
            <person name="Ma L.M."/>
            <person name="Lopez-Guerra N."/>
            <person name="Zhang G."/>
        </authorList>
    </citation>
    <scope>NUCLEOTIDE SEQUENCE</scope>
    <source>
        <strain evidence="6">OSU1013-24</strain>
    </source>
</reference>
<proteinExistence type="inferred from homology"/>
<dbReference type="Gene3D" id="3.40.50.150">
    <property type="entry name" value="Vaccinia Virus protein VP39"/>
    <property type="match status" value="1"/>
</dbReference>
<dbReference type="InterPro" id="IPR002941">
    <property type="entry name" value="DNA_methylase_N4/N6"/>
</dbReference>
<dbReference type="Pfam" id="PF01555">
    <property type="entry name" value="N6_N4_Mtase"/>
    <property type="match status" value="1"/>
</dbReference>
<dbReference type="GO" id="GO:0008170">
    <property type="term" value="F:N-methyltransferase activity"/>
    <property type="evidence" value="ECO:0007669"/>
    <property type="project" value="InterPro"/>
</dbReference>
<feature type="domain" description="DNA methylase N-4/N-6" evidence="5">
    <location>
        <begin position="23"/>
        <end position="251"/>
    </location>
</feature>
<evidence type="ECO:0000256" key="1">
    <source>
        <dbReference type="ARBA" id="ARBA00022603"/>
    </source>
</evidence>
<keyword evidence="1" id="KW-0489">Methyltransferase</keyword>
<dbReference type="RefSeq" id="WP_276351204.1">
    <property type="nucleotide sequence ID" value="NZ_JARKHX010000004.1"/>
</dbReference>
<evidence type="ECO:0000256" key="4">
    <source>
        <dbReference type="RuleBase" id="RU362026"/>
    </source>
</evidence>
<name>A0AAP3YFN1_BACAM</name>
<dbReference type="PRINTS" id="PR00508">
    <property type="entry name" value="S21N4MTFRASE"/>
</dbReference>
<sequence length="263" mass="30938">MELDKIYNMDNLDLLRGIVSNSVDLIYSDILYNTGRKFKDFNDNLGSTSEAIDWYRPRIVEMKRILKIGGSIFIHCDWHLVHYLKVLMDEVFGESNFRNDIVWRYKRWTSSSNSKFQSMHDNILFYSNGNNTIKHHYEELERPRQYQNRKDKKGNVLKDEEGNVIYFPQTHRQIDDVWDIPILNPRAKERTGYQTQKPEKLIERIILSSTDEGDIVADFFCGSGTTPVVAKKLNRRFIACDINKNACEITESRLNNLMQINNT</sequence>
<dbReference type="GO" id="GO:0009307">
    <property type="term" value="P:DNA restriction-modification system"/>
    <property type="evidence" value="ECO:0007669"/>
    <property type="project" value="UniProtKB-KW"/>
</dbReference>
<evidence type="ECO:0000313" key="6">
    <source>
        <dbReference type="EMBL" id="MDF4194855.1"/>
    </source>
</evidence>
<evidence type="ECO:0000256" key="2">
    <source>
        <dbReference type="ARBA" id="ARBA00022679"/>
    </source>
</evidence>
<dbReference type="Proteomes" id="UP001222377">
    <property type="component" value="Unassembled WGS sequence"/>
</dbReference>
<gene>
    <name evidence="6" type="ORF">PV946_13940</name>
</gene>
<dbReference type="InterPro" id="IPR001091">
    <property type="entry name" value="RM_Methyltransferase"/>
</dbReference>
<evidence type="ECO:0000259" key="5">
    <source>
        <dbReference type="Pfam" id="PF01555"/>
    </source>
</evidence>
<dbReference type="AlphaFoldDB" id="A0AAP3YFN1"/>
<keyword evidence="2" id="KW-0808">Transferase</keyword>
<accession>A0AAP3YFN1</accession>
<dbReference type="GO" id="GO:0032259">
    <property type="term" value="P:methylation"/>
    <property type="evidence" value="ECO:0007669"/>
    <property type="project" value="UniProtKB-KW"/>
</dbReference>
<dbReference type="GO" id="GO:0003677">
    <property type="term" value="F:DNA binding"/>
    <property type="evidence" value="ECO:0007669"/>
    <property type="project" value="InterPro"/>
</dbReference>
<dbReference type="EC" id="2.1.1.-" evidence="4"/>
<comment type="similarity">
    <text evidence="4">Belongs to the N(4)/N(6)-methyltransferase family.</text>
</comment>
<keyword evidence="3" id="KW-0680">Restriction system</keyword>
<organism evidence="6 7">
    <name type="scientific">Bacillus amyloliquefaciens</name>
    <name type="common">Bacillus velezensis</name>
    <dbReference type="NCBI Taxonomy" id="1390"/>
    <lineage>
        <taxon>Bacteria</taxon>
        <taxon>Bacillati</taxon>
        <taxon>Bacillota</taxon>
        <taxon>Bacilli</taxon>
        <taxon>Bacillales</taxon>
        <taxon>Bacillaceae</taxon>
        <taxon>Bacillus</taxon>
        <taxon>Bacillus amyloliquefaciens group</taxon>
    </lineage>
</organism>
<dbReference type="PANTHER" id="PTHR13370:SF3">
    <property type="entry name" value="TRNA (GUANINE(10)-N2)-METHYLTRANSFERASE HOMOLOG"/>
    <property type="match status" value="1"/>
</dbReference>
<dbReference type="GO" id="GO:0005737">
    <property type="term" value="C:cytoplasm"/>
    <property type="evidence" value="ECO:0007669"/>
    <property type="project" value="TreeGrafter"/>
</dbReference>
<dbReference type="PANTHER" id="PTHR13370">
    <property type="entry name" value="RNA METHYLASE-RELATED"/>
    <property type="match status" value="1"/>
</dbReference>
<comment type="caution">
    <text evidence="6">The sequence shown here is derived from an EMBL/GenBank/DDBJ whole genome shotgun (WGS) entry which is preliminary data.</text>
</comment>
<evidence type="ECO:0000256" key="3">
    <source>
        <dbReference type="ARBA" id="ARBA00022747"/>
    </source>
</evidence>